<dbReference type="InterPro" id="IPR000834">
    <property type="entry name" value="Peptidase_M14"/>
</dbReference>
<evidence type="ECO:0000259" key="9">
    <source>
        <dbReference type="PROSITE" id="PS52035"/>
    </source>
</evidence>
<keyword evidence="11" id="KW-1185">Reference proteome</keyword>
<evidence type="ECO:0000256" key="4">
    <source>
        <dbReference type="ARBA" id="ARBA00022801"/>
    </source>
</evidence>
<dbReference type="PANTHER" id="PTHR11705:SF143">
    <property type="entry name" value="SLL0236 PROTEIN"/>
    <property type="match status" value="1"/>
</dbReference>
<dbReference type="KEGG" id="cchl:FPL14_15060"/>
<dbReference type="GO" id="GO:0005615">
    <property type="term" value="C:extracellular space"/>
    <property type="evidence" value="ECO:0007669"/>
    <property type="project" value="TreeGrafter"/>
</dbReference>
<proteinExistence type="inferred from homology"/>
<dbReference type="Pfam" id="PF00246">
    <property type="entry name" value="Peptidase_M14"/>
    <property type="match status" value="1"/>
</dbReference>
<keyword evidence="5" id="KW-0862">Zinc</keyword>
<evidence type="ECO:0000256" key="6">
    <source>
        <dbReference type="ARBA" id="ARBA00023049"/>
    </source>
</evidence>
<dbReference type="SMART" id="SM00631">
    <property type="entry name" value="Zn_pept"/>
    <property type="match status" value="1"/>
</dbReference>
<evidence type="ECO:0000256" key="1">
    <source>
        <dbReference type="ARBA" id="ARBA00001947"/>
    </source>
</evidence>
<evidence type="ECO:0000256" key="2">
    <source>
        <dbReference type="ARBA" id="ARBA00005988"/>
    </source>
</evidence>
<evidence type="ECO:0000313" key="11">
    <source>
        <dbReference type="Proteomes" id="UP000515679"/>
    </source>
</evidence>
<dbReference type="AlphaFoldDB" id="A0A7G5BZI6"/>
<comment type="cofactor">
    <cofactor evidence="1">
        <name>Zn(2+)</name>
        <dbReference type="ChEBI" id="CHEBI:29105"/>
    </cofactor>
</comment>
<dbReference type="RefSeq" id="WP_182303761.1">
    <property type="nucleotide sequence ID" value="NZ_CP041969.1"/>
</dbReference>
<comment type="similarity">
    <text evidence="2 7">Belongs to the peptidase M14 family.</text>
</comment>
<dbReference type="GO" id="GO:0006508">
    <property type="term" value="P:proteolysis"/>
    <property type="evidence" value="ECO:0007669"/>
    <property type="project" value="UniProtKB-KW"/>
</dbReference>
<dbReference type="EMBL" id="CP041969">
    <property type="protein sequence ID" value="QMV42370.1"/>
    <property type="molecule type" value="Genomic_DNA"/>
</dbReference>
<dbReference type="PRINTS" id="PR00765">
    <property type="entry name" value="CRBOXYPTASEA"/>
</dbReference>
<protein>
    <submittedName>
        <fullName evidence="10">Carboxypeptidase</fullName>
    </submittedName>
</protein>
<reference evidence="10 11" key="1">
    <citation type="submission" date="2019-07" db="EMBL/GenBank/DDBJ databases">
        <authorList>
            <person name="Kim J.K."/>
            <person name="Cheong H.-M."/>
            <person name="Choi Y."/>
            <person name="Hwang K.J."/>
            <person name="Lee S."/>
            <person name="Choi C."/>
        </authorList>
    </citation>
    <scope>NUCLEOTIDE SEQUENCE [LARGE SCALE GENOMIC DNA]</scope>
    <source>
        <strain evidence="10 11">KS 22</strain>
    </source>
</reference>
<sequence>MLHPTTLRSILRTRIFYILLALILLVAASFPVAVDDASAASSSATIVNPKQVYTYEIMTRNIQTLSKRYPDLIRYSSAGKSEYNREIWVMEVGRGPINVLLNGSHHAREWISTILLMRMAEHIAVSDRKDAQWGKYRIRDLLDHVTFQIVPMVNPDGVTLQQKGLDAFPQKDHAALLKMNKGSRDFKRWKGNAKGVDLNRQYPADWERINDPAPAPHYMNYKGKKPLEAKEAQTMFKLANNMKPAIAVSYHSSGEILYWNYKTPKENLQRDLTLATAYSRMTGYRVVKPAARPSGGGFTDWFIQQFGHPGLTPELSPSIGERSVPLSNWDRIWRLHEDVAWLLGTTAVQIETDKHEAAAAPGWVELTKKTTAYQWPLLKSETFGSLPIGNYEVTRSKGSWLEIESEDESLRWISGLNSRKMTPEEVDELTKAPEEPSLPEDEQPQQTTPPVEPEGVQ</sequence>
<feature type="region of interest" description="Disordered" evidence="8">
    <location>
        <begin position="415"/>
        <end position="457"/>
    </location>
</feature>
<feature type="domain" description="Peptidase M14" evidence="9">
    <location>
        <begin position="51"/>
        <end position="339"/>
    </location>
</feature>
<evidence type="ECO:0000313" key="10">
    <source>
        <dbReference type="EMBL" id="QMV42370.1"/>
    </source>
</evidence>
<evidence type="ECO:0000256" key="3">
    <source>
        <dbReference type="ARBA" id="ARBA00022670"/>
    </source>
</evidence>
<feature type="active site" description="Proton donor/acceptor" evidence="7">
    <location>
        <position position="314"/>
    </location>
</feature>
<gene>
    <name evidence="10" type="ORF">FPL14_15060</name>
</gene>
<dbReference type="GO" id="GO:0008270">
    <property type="term" value="F:zinc ion binding"/>
    <property type="evidence" value="ECO:0007669"/>
    <property type="project" value="InterPro"/>
</dbReference>
<dbReference type="Gene3D" id="3.40.630.10">
    <property type="entry name" value="Zn peptidases"/>
    <property type="match status" value="1"/>
</dbReference>
<dbReference type="SUPFAM" id="SSF53187">
    <property type="entry name" value="Zn-dependent exopeptidases"/>
    <property type="match status" value="1"/>
</dbReference>
<name>A0A7G5BZI6_9BACL</name>
<evidence type="ECO:0000256" key="7">
    <source>
        <dbReference type="PROSITE-ProRule" id="PRU01379"/>
    </source>
</evidence>
<dbReference type="PROSITE" id="PS52035">
    <property type="entry name" value="PEPTIDASE_M14"/>
    <property type="match status" value="1"/>
</dbReference>
<accession>A0A7G5BZI6</accession>
<keyword evidence="3" id="KW-0645">Protease</keyword>
<keyword evidence="10" id="KW-0121">Carboxypeptidase</keyword>
<dbReference type="GO" id="GO:0004181">
    <property type="term" value="F:metallocarboxypeptidase activity"/>
    <property type="evidence" value="ECO:0007669"/>
    <property type="project" value="InterPro"/>
</dbReference>
<evidence type="ECO:0000256" key="5">
    <source>
        <dbReference type="ARBA" id="ARBA00022833"/>
    </source>
</evidence>
<dbReference type="Proteomes" id="UP000515679">
    <property type="component" value="Chromosome"/>
</dbReference>
<keyword evidence="6" id="KW-0482">Metalloprotease</keyword>
<dbReference type="PANTHER" id="PTHR11705">
    <property type="entry name" value="PROTEASE FAMILY M14 CARBOXYPEPTIDASE A,B"/>
    <property type="match status" value="1"/>
</dbReference>
<keyword evidence="4" id="KW-0378">Hydrolase</keyword>
<evidence type="ECO:0000256" key="8">
    <source>
        <dbReference type="SAM" id="MobiDB-lite"/>
    </source>
</evidence>
<organism evidence="10 11">
    <name type="scientific">Cohnella cholangitidis</name>
    <dbReference type="NCBI Taxonomy" id="2598458"/>
    <lineage>
        <taxon>Bacteria</taxon>
        <taxon>Bacillati</taxon>
        <taxon>Bacillota</taxon>
        <taxon>Bacilli</taxon>
        <taxon>Bacillales</taxon>
        <taxon>Paenibacillaceae</taxon>
        <taxon>Cohnella</taxon>
    </lineage>
</organism>